<evidence type="ECO:0000256" key="1">
    <source>
        <dbReference type="SAM" id="MobiDB-lite"/>
    </source>
</evidence>
<reference evidence="3" key="1">
    <citation type="journal article" date="2012" name="PLoS Genet.">
        <title>The genomes of the fungal plant pathogens Cladosporium fulvum and Dothistroma septosporum reveal adaptation to different hosts and lifestyles but also signatures of common ancestry.</title>
        <authorList>
            <person name="de Wit P.J.G.M."/>
            <person name="van der Burgt A."/>
            <person name="Oekmen B."/>
            <person name="Stergiopoulos I."/>
            <person name="Abd-Elsalam K.A."/>
            <person name="Aerts A.L."/>
            <person name="Bahkali A.H."/>
            <person name="Beenen H.G."/>
            <person name="Chettri P."/>
            <person name="Cox M.P."/>
            <person name="Datema E."/>
            <person name="de Vries R.P."/>
            <person name="Dhillon B."/>
            <person name="Ganley A.R."/>
            <person name="Griffiths S.A."/>
            <person name="Guo Y."/>
            <person name="Hamelin R.C."/>
            <person name="Henrissat B."/>
            <person name="Kabir M.S."/>
            <person name="Jashni M.K."/>
            <person name="Kema G."/>
            <person name="Klaubauf S."/>
            <person name="Lapidus A."/>
            <person name="Levasseur A."/>
            <person name="Lindquist E."/>
            <person name="Mehrabi R."/>
            <person name="Ohm R.A."/>
            <person name="Owen T.J."/>
            <person name="Salamov A."/>
            <person name="Schwelm A."/>
            <person name="Schijlen E."/>
            <person name="Sun H."/>
            <person name="van den Burg H.A."/>
            <person name="van Ham R.C.H.J."/>
            <person name="Zhang S."/>
            <person name="Goodwin S.B."/>
            <person name="Grigoriev I.V."/>
            <person name="Collemare J."/>
            <person name="Bradshaw R.E."/>
        </authorList>
    </citation>
    <scope>NUCLEOTIDE SEQUENCE [LARGE SCALE GENOMIC DNA]</scope>
    <source>
        <strain evidence="3">NZE10 / CBS 128990</strain>
    </source>
</reference>
<name>N1PV06_DOTSN</name>
<dbReference type="Proteomes" id="UP000016933">
    <property type="component" value="Unassembled WGS sequence"/>
</dbReference>
<dbReference type="AlphaFoldDB" id="N1PV06"/>
<evidence type="ECO:0000313" key="3">
    <source>
        <dbReference type="Proteomes" id="UP000016933"/>
    </source>
</evidence>
<evidence type="ECO:0000313" key="2">
    <source>
        <dbReference type="EMBL" id="EME46778.1"/>
    </source>
</evidence>
<feature type="compositionally biased region" description="Low complexity" evidence="1">
    <location>
        <begin position="24"/>
        <end position="33"/>
    </location>
</feature>
<reference evidence="2 3" key="2">
    <citation type="journal article" date="2012" name="PLoS Pathog.">
        <title>Diverse lifestyles and strategies of plant pathogenesis encoded in the genomes of eighteen Dothideomycetes fungi.</title>
        <authorList>
            <person name="Ohm R.A."/>
            <person name="Feau N."/>
            <person name="Henrissat B."/>
            <person name="Schoch C.L."/>
            <person name="Horwitz B.A."/>
            <person name="Barry K.W."/>
            <person name="Condon B.J."/>
            <person name="Copeland A.C."/>
            <person name="Dhillon B."/>
            <person name="Glaser F."/>
            <person name="Hesse C.N."/>
            <person name="Kosti I."/>
            <person name="LaButti K."/>
            <person name="Lindquist E.A."/>
            <person name="Lucas S."/>
            <person name="Salamov A.A."/>
            <person name="Bradshaw R.E."/>
            <person name="Ciuffetti L."/>
            <person name="Hamelin R.C."/>
            <person name="Kema G.H.J."/>
            <person name="Lawrence C."/>
            <person name="Scott J.A."/>
            <person name="Spatafora J.W."/>
            <person name="Turgeon B.G."/>
            <person name="de Wit P.J.G.M."/>
            <person name="Zhong S."/>
            <person name="Goodwin S.B."/>
            <person name="Grigoriev I.V."/>
        </authorList>
    </citation>
    <scope>NUCLEOTIDE SEQUENCE [LARGE SCALE GENOMIC DNA]</scope>
    <source>
        <strain evidence="3">NZE10 / CBS 128990</strain>
    </source>
</reference>
<accession>N1PV06</accession>
<dbReference type="EMBL" id="KB446537">
    <property type="protein sequence ID" value="EME46778.1"/>
    <property type="molecule type" value="Genomic_DNA"/>
</dbReference>
<gene>
    <name evidence="2" type="ORF">DOTSEDRAFT_22813</name>
</gene>
<feature type="region of interest" description="Disordered" evidence="1">
    <location>
        <begin position="13"/>
        <end position="54"/>
    </location>
</feature>
<keyword evidence="3" id="KW-1185">Reference proteome</keyword>
<dbReference type="HOGENOM" id="CLU_2158295_0_0_1"/>
<protein>
    <submittedName>
        <fullName evidence="2">Uncharacterized protein</fullName>
    </submittedName>
</protein>
<proteinExistence type="predicted"/>
<organism evidence="2 3">
    <name type="scientific">Dothistroma septosporum (strain NZE10 / CBS 128990)</name>
    <name type="common">Red band needle blight fungus</name>
    <name type="synonym">Mycosphaerella pini</name>
    <dbReference type="NCBI Taxonomy" id="675120"/>
    <lineage>
        <taxon>Eukaryota</taxon>
        <taxon>Fungi</taxon>
        <taxon>Dikarya</taxon>
        <taxon>Ascomycota</taxon>
        <taxon>Pezizomycotina</taxon>
        <taxon>Dothideomycetes</taxon>
        <taxon>Dothideomycetidae</taxon>
        <taxon>Mycosphaerellales</taxon>
        <taxon>Mycosphaerellaceae</taxon>
        <taxon>Dothistroma</taxon>
    </lineage>
</organism>
<sequence>MAFGINHIKKWYRKISRNAPPAQPQQQQQHRQTPSPPPPQPPPSSPATSAAERSAAAIRALFAATVDEESVRGTTSSGSIICLEDTGRDNGRMEVEYLDGLEPHQWLQIMR</sequence>
<feature type="compositionally biased region" description="Pro residues" evidence="1">
    <location>
        <begin position="34"/>
        <end position="45"/>
    </location>
</feature>